<evidence type="ECO:0000313" key="2">
    <source>
        <dbReference type="EMBL" id="MED5016626.1"/>
    </source>
</evidence>
<dbReference type="Proteomes" id="UP001343257">
    <property type="component" value="Unassembled WGS sequence"/>
</dbReference>
<organism evidence="2 3">
    <name type="scientific">Paenibacillus chibensis</name>
    <dbReference type="NCBI Taxonomy" id="59846"/>
    <lineage>
        <taxon>Bacteria</taxon>
        <taxon>Bacillati</taxon>
        <taxon>Bacillota</taxon>
        <taxon>Bacilli</taxon>
        <taxon>Bacillales</taxon>
        <taxon>Paenibacillaceae</taxon>
        <taxon>Paenibacillus</taxon>
    </lineage>
</organism>
<dbReference type="Pfam" id="PF05975">
    <property type="entry name" value="EcsB"/>
    <property type="match status" value="1"/>
</dbReference>
<feature type="transmembrane region" description="Helical" evidence="1">
    <location>
        <begin position="166"/>
        <end position="185"/>
    </location>
</feature>
<dbReference type="InterPro" id="IPR010288">
    <property type="entry name" value="EcsB_ABC"/>
</dbReference>
<keyword evidence="1" id="KW-0812">Transmembrane</keyword>
<keyword evidence="3" id="KW-1185">Reference proteome</keyword>
<gene>
    <name evidence="2" type="ORF">P9847_04820</name>
</gene>
<keyword evidence="1" id="KW-1133">Transmembrane helix</keyword>
<dbReference type="RefSeq" id="WP_328275865.1">
    <property type="nucleotide sequence ID" value="NZ_JARTLD010000010.1"/>
</dbReference>
<feature type="transmembrane region" description="Helical" evidence="1">
    <location>
        <begin position="347"/>
        <end position="370"/>
    </location>
</feature>
<comment type="caution">
    <text evidence="2">The sequence shown here is derived from an EMBL/GenBank/DDBJ whole genome shotgun (WGS) entry which is preliminary data.</text>
</comment>
<accession>A0ABU6PP14</accession>
<evidence type="ECO:0000256" key="1">
    <source>
        <dbReference type="SAM" id="Phobius"/>
    </source>
</evidence>
<protein>
    <submittedName>
        <fullName evidence="2">ABC transporter permease</fullName>
    </submittedName>
</protein>
<sequence>MNLAQLRSERRSRFWGKEVLPYLGYVIQSGVAVLLLFLLIAFSAWYTSLVQHIPAGLPIRWIMLILLVPLTVNSSFRTYLQPADTVFLLPQESRMNHYFNASWISGVVYKLLGLALVFLISWPLYVRSDEAPKSFGLFLVVLIALKLVSSYGCWKELRMVSRRAAISYRILRYVTIALAVAAWLWQPVGRSLIFIVLIAVTYFVALRVPAKHLVAWERLIAQEKTHSGRVLMMLGWFVNVPGRQQRIYARKWLSWAGNRIPWKPGAAYRYLLMKSFVRSDILGIVLRAGILGALLVWWTRGGMLGSGIYLFFVFLAGVQLSSLLRYHSESFWLHVYPIPPGSRRTNAVGLAFQIQLLFAFLIWLPLLGSIGEKPGAVLMTLAGGIVLSLLFRFFAGRKKTADDDDE</sequence>
<feature type="transmembrane region" description="Helical" evidence="1">
    <location>
        <begin position="306"/>
        <end position="326"/>
    </location>
</feature>
<feature type="transmembrane region" description="Helical" evidence="1">
    <location>
        <begin position="20"/>
        <end position="46"/>
    </location>
</feature>
<keyword evidence="1" id="KW-0472">Membrane</keyword>
<feature type="transmembrane region" description="Helical" evidence="1">
    <location>
        <begin position="191"/>
        <end position="210"/>
    </location>
</feature>
<feature type="transmembrane region" description="Helical" evidence="1">
    <location>
        <begin position="101"/>
        <end position="122"/>
    </location>
</feature>
<feature type="transmembrane region" description="Helical" evidence="1">
    <location>
        <begin position="281"/>
        <end position="300"/>
    </location>
</feature>
<reference evidence="2 3" key="1">
    <citation type="submission" date="2023-03" db="EMBL/GenBank/DDBJ databases">
        <title>Bacillus Genome Sequencing.</title>
        <authorList>
            <person name="Dunlap C."/>
        </authorList>
    </citation>
    <scope>NUCLEOTIDE SEQUENCE [LARGE SCALE GENOMIC DNA]</scope>
    <source>
        <strain evidence="2 3">NRS-52</strain>
    </source>
</reference>
<feature type="transmembrane region" description="Helical" evidence="1">
    <location>
        <begin position="376"/>
        <end position="395"/>
    </location>
</feature>
<dbReference type="PIRSF" id="PIRSF037259">
    <property type="entry name" value="EcsB_ABC"/>
    <property type="match status" value="1"/>
</dbReference>
<feature type="transmembrane region" description="Helical" evidence="1">
    <location>
        <begin position="134"/>
        <end position="154"/>
    </location>
</feature>
<dbReference type="EMBL" id="JARTLD010000010">
    <property type="protein sequence ID" value="MED5016626.1"/>
    <property type="molecule type" value="Genomic_DNA"/>
</dbReference>
<name>A0ABU6PP14_9BACL</name>
<feature type="transmembrane region" description="Helical" evidence="1">
    <location>
        <begin position="58"/>
        <end position="80"/>
    </location>
</feature>
<proteinExistence type="predicted"/>
<evidence type="ECO:0000313" key="3">
    <source>
        <dbReference type="Proteomes" id="UP001343257"/>
    </source>
</evidence>